<dbReference type="InterPro" id="IPR001296">
    <property type="entry name" value="Glyco_trans_1"/>
</dbReference>
<feature type="domain" description="Glycosyltransferase 2-like" evidence="2">
    <location>
        <begin position="765"/>
        <end position="870"/>
    </location>
</feature>
<protein>
    <submittedName>
        <fullName evidence="3">Glycosyltransferase</fullName>
        <ecNumber evidence="3">2.4.-.-</ecNumber>
    </submittedName>
</protein>
<accession>A0ABV2TJM0</accession>
<dbReference type="SUPFAM" id="SSF53448">
    <property type="entry name" value="Nucleotide-diphospho-sugar transferases"/>
    <property type="match status" value="1"/>
</dbReference>
<evidence type="ECO:0000313" key="4">
    <source>
        <dbReference type="Proteomes" id="UP001549691"/>
    </source>
</evidence>
<name>A0ABV2TJM0_9RHOO</name>
<dbReference type="CDD" id="cd03801">
    <property type="entry name" value="GT4_PimA-like"/>
    <property type="match status" value="2"/>
</dbReference>
<comment type="caution">
    <text evidence="3">The sequence shown here is derived from an EMBL/GenBank/DDBJ whole genome shotgun (WGS) entry which is preliminary data.</text>
</comment>
<dbReference type="InterPro" id="IPR001173">
    <property type="entry name" value="Glyco_trans_2-like"/>
</dbReference>
<dbReference type="Pfam" id="PF13692">
    <property type="entry name" value="Glyco_trans_1_4"/>
    <property type="match status" value="1"/>
</dbReference>
<dbReference type="PANTHER" id="PTHR12526:SF600">
    <property type="entry name" value="GLYCOSYL TRANSFERASE GROUP 1"/>
    <property type="match status" value="1"/>
</dbReference>
<dbReference type="InterPro" id="IPR029044">
    <property type="entry name" value="Nucleotide-diphossugar_trans"/>
</dbReference>
<evidence type="ECO:0000259" key="1">
    <source>
        <dbReference type="Pfam" id="PF00534"/>
    </source>
</evidence>
<feature type="domain" description="Glycosyl transferase family 1" evidence="1">
    <location>
        <begin position="177"/>
        <end position="324"/>
    </location>
</feature>
<dbReference type="Proteomes" id="UP001549691">
    <property type="component" value="Unassembled WGS sequence"/>
</dbReference>
<evidence type="ECO:0000313" key="3">
    <source>
        <dbReference type="EMBL" id="MET7014117.1"/>
    </source>
</evidence>
<sequence>MSKDFQGKRVAILTAGPTTGVTGGAERFYAGLLAGFLEIGCQAELIAIDADEPDFDTIVSNYRKCAALDLSSFDLVVSSKVPTYAVKHPNHVLYLVHTVRVFDDMFDTVFKPLLDTHYKQRAELHRIDFDAISSIKARFAIGHEVARRLYRWRGLSCDVIHPPLAFNNFRAGQCGDYFFLPGRLHSWKRVDLVIKAIKSSRLPMRLLLAGVGEAEADLRALAGDDSRIEFLGRIDDERLTALYADCLAVPFVPLREDYGYITLEAFASGKPVLTCSDSGEPVQFVRPFETGLIAEPEPEDIRRGLEWFWNNRERAANMGQQAQQMLKGMSWAETARSLAIAGLNPGVAAMPKATGVTVLDMQPIDPPVGGGRLRLLGLYHNLGENAPCTYVGTYDWPGEKFRSHMLSSTLREIDVPLSEAHHAAAAALAAQAGGKVLIDLAFSQQAQLSPEFMAVAHEQLAHADVAIFSHPWVYPLVKDRLRPGQVLIYDAQNVESHLRAQLLDQSNPVEADLLQRVADDEAALGHGADWIIACSHEDLLRFHETYGFPLEKMRVVPNGVMAFRDPPATSERRFEARRALGVAAADFLAIFIGSAYGPNNQAADFIVRQLAPAMPQVVFVIAGGVGKEMQSDLPNVRITGPLDEADKISWLYASDIAINPMLSGSGTNIKMFDFMAMGLPVVSTAIGARGIDTGGRRAMRVADPRADAFATAIGQLQDADLRGLMGSEARLCVEEGYAWERISAQLGDFIKARQRLAGQSQPLFSVVVPTYERHDQLEALIAHLQKQIERDFEVVLVDQSALRWPGAERSHGFPLTYHHSPVKGAVRARNTGAMLAQGKIIAFVDDDCQPAEDWLLNTRPYFADPAVVGVEGLIHSDRDWGDPDWRPVTNVGFEGIGFMTANLFVRSAAFQQLGGFDLQFDRPHFREDSDLGWRMQALGKLPYASNVRVFHPAQPRSNVRESVSAESIIKNAKNNELKVAHLTTTGIKCGIGEYTKRIIEEYDRNGIENLILNCESAVNSVDSMPAGVPARQAWFFDNHHWTGSHIKPDVVDSLKDWGATHVVIQYHWAYYSPEVLLDFVRACIAARLRVTVVSHNYIPRCMSAFKALNEFRVPVFSHRETEVDVARKDGVCLQFTPLGIDRYDPLVERSILGRDWRKQPPVIVTNGYLRRHKGGGRLIAAMPAVIEAFPGAKLVVQSPVYPSEDSQEELKSCLTAIRELRLQDDVLMHTDFLEKAAVLQEVAKADLAVFPYDLSDEGASASAADALSVGLPVVVSEAEVFDGIRGVAITSTADSQHLADAIVALLRAPEQYERLAHAAVAYARENGWDNVAWKFLSYK</sequence>
<dbReference type="Pfam" id="PF00535">
    <property type="entry name" value="Glycos_transf_2"/>
    <property type="match status" value="1"/>
</dbReference>
<dbReference type="EMBL" id="JBEWZI010000007">
    <property type="protein sequence ID" value="MET7014117.1"/>
    <property type="molecule type" value="Genomic_DNA"/>
</dbReference>
<keyword evidence="3" id="KW-0808">Transferase</keyword>
<dbReference type="SUPFAM" id="SSF53756">
    <property type="entry name" value="UDP-Glycosyltransferase/glycogen phosphorylase"/>
    <property type="match status" value="3"/>
</dbReference>
<organism evidence="3 4">
    <name type="scientific">Uliginosibacterium flavum</name>
    <dbReference type="NCBI Taxonomy" id="1396831"/>
    <lineage>
        <taxon>Bacteria</taxon>
        <taxon>Pseudomonadati</taxon>
        <taxon>Pseudomonadota</taxon>
        <taxon>Betaproteobacteria</taxon>
        <taxon>Rhodocyclales</taxon>
        <taxon>Zoogloeaceae</taxon>
        <taxon>Uliginosibacterium</taxon>
    </lineage>
</organism>
<keyword evidence="4" id="KW-1185">Reference proteome</keyword>
<feature type="domain" description="Glycosyl transferase family 1" evidence="1">
    <location>
        <begin position="1156"/>
        <end position="1319"/>
    </location>
</feature>
<reference evidence="3 4" key="1">
    <citation type="submission" date="2024-07" db="EMBL/GenBank/DDBJ databases">
        <title>Uliginosibacterium flavum JJ3220;KACC:17644.</title>
        <authorList>
            <person name="Kim M.K."/>
        </authorList>
    </citation>
    <scope>NUCLEOTIDE SEQUENCE [LARGE SCALE GENOMIC DNA]</scope>
    <source>
        <strain evidence="3 4">KACC:17644</strain>
    </source>
</reference>
<dbReference type="Gene3D" id="3.40.50.2000">
    <property type="entry name" value="Glycogen Phosphorylase B"/>
    <property type="match status" value="5"/>
</dbReference>
<proteinExistence type="predicted"/>
<dbReference type="Pfam" id="PF00534">
    <property type="entry name" value="Glycos_transf_1"/>
    <property type="match status" value="2"/>
</dbReference>
<dbReference type="PANTHER" id="PTHR12526">
    <property type="entry name" value="GLYCOSYLTRANSFERASE"/>
    <property type="match status" value="1"/>
</dbReference>
<dbReference type="EC" id="2.4.-.-" evidence="3"/>
<keyword evidence="3" id="KW-0328">Glycosyltransferase</keyword>
<dbReference type="Gene3D" id="3.90.550.10">
    <property type="entry name" value="Spore Coat Polysaccharide Biosynthesis Protein SpsA, Chain A"/>
    <property type="match status" value="1"/>
</dbReference>
<gene>
    <name evidence="3" type="ORF">ABXR19_07930</name>
</gene>
<evidence type="ECO:0000259" key="2">
    <source>
        <dbReference type="Pfam" id="PF00535"/>
    </source>
</evidence>
<dbReference type="GO" id="GO:0016757">
    <property type="term" value="F:glycosyltransferase activity"/>
    <property type="evidence" value="ECO:0007669"/>
    <property type="project" value="UniProtKB-KW"/>
</dbReference>